<dbReference type="Pfam" id="PF08240">
    <property type="entry name" value="ADH_N"/>
    <property type="match status" value="1"/>
</dbReference>
<dbReference type="SUPFAM" id="SSF51735">
    <property type="entry name" value="NAD(P)-binding Rossmann-fold domains"/>
    <property type="match status" value="1"/>
</dbReference>
<dbReference type="SUPFAM" id="SSF50129">
    <property type="entry name" value="GroES-like"/>
    <property type="match status" value="1"/>
</dbReference>
<dbReference type="InterPro" id="IPR020843">
    <property type="entry name" value="ER"/>
</dbReference>
<dbReference type="STRING" id="675824.A0A1E3PU54"/>
<proteinExistence type="predicted"/>
<feature type="compositionally biased region" description="Low complexity" evidence="1">
    <location>
        <begin position="1"/>
        <end position="19"/>
    </location>
</feature>
<dbReference type="EMBL" id="KV454307">
    <property type="protein sequence ID" value="ODQ68943.1"/>
    <property type="molecule type" value="Genomic_DNA"/>
</dbReference>
<dbReference type="Gene3D" id="3.90.180.10">
    <property type="entry name" value="Medium-chain alcohol dehydrogenases, catalytic domain"/>
    <property type="match status" value="1"/>
</dbReference>
<dbReference type="PANTHER" id="PTHR43482">
    <property type="entry name" value="PROTEIN AST1-RELATED"/>
    <property type="match status" value="1"/>
</dbReference>
<organism evidence="3 4">
    <name type="scientific">Lipomyces starkeyi NRRL Y-11557</name>
    <dbReference type="NCBI Taxonomy" id="675824"/>
    <lineage>
        <taxon>Eukaryota</taxon>
        <taxon>Fungi</taxon>
        <taxon>Dikarya</taxon>
        <taxon>Ascomycota</taxon>
        <taxon>Saccharomycotina</taxon>
        <taxon>Lipomycetes</taxon>
        <taxon>Lipomycetales</taxon>
        <taxon>Lipomycetaceae</taxon>
        <taxon>Lipomyces</taxon>
    </lineage>
</organism>
<dbReference type="InterPro" id="IPR052585">
    <property type="entry name" value="Lipid_raft_assoc_Zn_ADH"/>
</dbReference>
<feature type="domain" description="Enoyl reductase (ER)" evidence="2">
    <location>
        <begin position="12"/>
        <end position="315"/>
    </location>
</feature>
<gene>
    <name evidence="3" type="ORF">LIPSTDRAFT_59859</name>
</gene>
<dbReference type="InterPro" id="IPR013154">
    <property type="entry name" value="ADH-like_N"/>
</dbReference>
<keyword evidence="4" id="KW-1185">Reference proteome</keyword>
<dbReference type="PANTHER" id="PTHR43482:SF1">
    <property type="entry name" value="PROTEIN AST1-RELATED"/>
    <property type="match status" value="1"/>
</dbReference>
<dbReference type="Pfam" id="PF00107">
    <property type="entry name" value="ADH_zinc_N"/>
    <property type="match status" value="1"/>
</dbReference>
<name>A0A1E3PU54_LIPST</name>
<dbReference type="InterPro" id="IPR036291">
    <property type="entry name" value="NAD(P)-bd_dom_sf"/>
</dbReference>
<dbReference type="AlphaFoldDB" id="A0A1E3PU54"/>
<protein>
    <recommendedName>
        <fullName evidence="2">Enoyl reductase (ER) domain-containing protein</fullName>
    </recommendedName>
</protein>
<evidence type="ECO:0000256" key="1">
    <source>
        <dbReference type="SAM" id="MobiDB-lite"/>
    </source>
</evidence>
<feature type="region of interest" description="Disordered" evidence="1">
    <location>
        <begin position="1"/>
        <end position="22"/>
    </location>
</feature>
<reference evidence="3 4" key="1">
    <citation type="journal article" date="2016" name="Proc. Natl. Acad. Sci. U.S.A.">
        <title>Comparative genomics of biotechnologically important yeasts.</title>
        <authorList>
            <person name="Riley R."/>
            <person name="Haridas S."/>
            <person name="Wolfe K.H."/>
            <person name="Lopes M.R."/>
            <person name="Hittinger C.T."/>
            <person name="Goeker M."/>
            <person name="Salamov A.A."/>
            <person name="Wisecaver J.H."/>
            <person name="Long T.M."/>
            <person name="Calvey C.H."/>
            <person name="Aerts A.L."/>
            <person name="Barry K.W."/>
            <person name="Choi C."/>
            <person name="Clum A."/>
            <person name="Coughlan A.Y."/>
            <person name="Deshpande S."/>
            <person name="Douglass A.P."/>
            <person name="Hanson S.J."/>
            <person name="Klenk H.-P."/>
            <person name="LaButti K.M."/>
            <person name="Lapidus A."/>
            <person name="Lindquist E.A."/>
            <person name="Lipzen A.M."/>
            <person name="Meier-Kolthoff J.P."/>
            <person name="Ohm R.A."/>
            <person name="Otillar R.P."/>
            <person name="Pangilinan J.L."/>
            <person name="Peng Y."/>
            <person name="Rokas A."/>
            <person name="Rosa C.A."/>
            <person name="Scheuner C."/>
            <person name="Sibirny A.A."/>
            <person name="Slot J.C."/>
            <person name="Stielow J.B."/>
            <person name="Sun H."/>
            <person name="Kurtzman C.P."/>
            <person name="Blackwell M."/>
            <person name="Grigoriev I.V."/>
            <person name="Jeffries T.W."/>
        </authorList>
    </citation>
    <scope>NUCLEOTIDE SEQUENCE [LARGE SCALE GENOMIC DNA]</scope>
    <source>
        <strain evidence="3 4">NRRL Y-11557</strain>
    </source>
</reference>
<evidence type="ECO:0000313" key="4">
    <source>
        <dbReference type="Proteomes" id="UP000094385"/>
    </source>
</evidence>
<dbReference type="Proteomes" id="UP000094385">
    <property type="component" value="Unassembled WGS sequence"/>
</dbReference>
<dbReference type="InterPro" id="IPR011032">
    <property type="entry name" value="GroES-like_sf"/>
</dbReference>
<dbReference type="Gene3D" id="3.40.50.720">
    <property type="entry name" value="NAD(P)-binding Rossmann-like Domain"/>
    <property type="match status" value="1"/>
</dbReference>
<evidence type="ECO:0000259" key="2">
    <source>
        <dbReference type="SMART" id="SM00829"/>
    </source>
</evidence>
<dbReference type="GO" id="GO:0016491">
    <property type="term" value="F:oxidoreductase activity"/>
    <property type="evidence" value="ECO:0007669"/>
    <property type="project" value="InterPro"/>
</dbReference>
<evidence type="ECO:0000313" key="3">
    <source>
        <dbReference type="EMBL" id="ODQ68943.1"/>
    </source>
</evidence>
<accession>A0A1E3PU54</accession>
<sequence length="321" mass="33928">MRALRLTRSSPSSPPTLSLETVPKPTVTPGHVVVKVHASAIQPSDKLNAKGFFPLTSFPRIPGRDFSGTIVDGPKDRIGEDVYGTSGSTFGFSRDGAHAEYCLFPETAVVRKPHTLSYLQASSVGVPFTTGALCLRRARTTTEDVVLVLGATGAVGSAAVQVAKAMGCKGVITASRRDNTDVNVAKDTALDAVASLTGGKGADVVIDTVGDIGLMKSALGVLAVKGRYVWIAAPRGGASTDFTFDMLQAYRKEHELIGCNSLNYSGADMAEIMWQLQGWFEKGTLKTKADEEFVIVGLDEAVEAYGKDAPGKVVVISMDKK</sequence>
<dbReference type="SMART" id="SM00829">
    <property type="entry name" value="PKS_ER"/>
    <property type="match status" value="1"/>
</dbReference>
<dbReference type="InterPro" id="IPR013149">
    <property type="entry name" value="ADH-like_C"/>
</dbReference>
<dbReference type="OrthoDB" id="3509362at2759"/>